<protein>
    <submittedName>
        <fullName evidence="1">Uncharacterized protein</fullName>
    </submittedName>
</protein>
<gene>
    <name evidence="1" type="ORF">S06H3_59610</name>
</gene>
<accession>X1R4Y0</accession>
<dbReference type="AlphaFoldDB" id="X1R4Y0"/>
<proteinExistence type="predicted"/>
<feature type="non-terminal residue" evidence="1">
    <location>
        <position position="1"/>
    </location>
</feature>
<dbReference type="EMBL" id="BARV01038757">
    <property type="protein sequence ID" value="GAI50669.1"/>
    <property type="molecule type" value="Genomic_DNA"/>
</dbReference>
<evidence type="ECO:0000313" key="1">
    <source>
        <dbReference type="EMBL" id="GAI50669.1"/>
    </source>
</evidence>
<name>X1R4Y0_9ZZZZ</name>
<reference evidence="1" key="1">
    <citation type="journal article" date="2014" name="Front. Microbiol.">
        <title>High frequency of phylogenetically diverse reductive dehalogenase-homologous genes in deep subseafloor sedimentary metagenomes.</title>
        <authorList>
            <person name="Kawai M."/>
            <person name="Futagami T."/>
            <person name="Toyoda A."/>
            <person name="Takaki Y."/>
            <person name="Nishi S."/>
            <person name="Hori S."/>
            <person name="Arai W."/>
            <person name="Tsubouchi T."/>
            <person name="Morono Y."/>
            <person name="Uchiyama I."/>
            <person name="Ito T."/>
            <person name="Fujiyama A."/>
            <person name="Inagaki F."/>
            <person name="Takami H."/>
        </authorList>
    </citation>
    <scope>NUCLEOTIDE SEQUENCE</scope>
    <source>
        <strain evidence="1">Expedition CK06-06</strain>
    </source>
</reference>
<sequence>KSHIRFEELGPAASEIVHPNTPKTVDKSGIAIIIGYSRDNIVKKPAFGYSLGKGLLAEQLVTTYQGRAMATSSQNLLVNAIF</sequence>
<organism evidence="1">
    <name type="scientific">marine sediment metagenome</name>
    <dbReference type="NCBI Taxonomy" id="412755"/>
    <lineage>
        <taxon>unclassified sequences</taxon>
        <taxon>metagenomes</taxon>
        <taxon>ecological metagenomes</taxon>
    </lineage>
</organism>
<comment type="caution">
    <text evidence="1">The sequence shown here is derived from an EMBL/GenBank/DDBJ whole genome shotgun (WGS) entry which is preliminary data.</text>
</comment>